<dbReference type="RefSeq" id="WP_068668046.1">
    <property type="nucleotide sequence ID" value="NZ_LWLG01000001.1"/>
</dbReference>
<feature type="domain" description="Putative heavy-metal chelation" evidence="1">
    <location>
        <begin position="105"/>
        <end position="243"/>
    </location>
</feature>
<dbReference type="SUPFAM" id="SSF159713">
    <property type="entry name" value="Dhaf3308-like"/>
    <property type="match status" value="1"/>
</dbReference>
<evidence type="ECO:0000259" key="1">
    <source>
        <dbReference type="Pfam" id="PF04016"/>
    </source>
</evidence>
<dbReference type="InterPro" id="IPR025251">
    <property type="entry name" value="DUF4213"/>
</dbReference>
<dbReference type="GO" id="GO:0005524">
    <property type="term" value="F:ATP binding"/>
    <property type="evidence" value="ECO:0007669"/>
    <property type="project" value="UniProtKB-KW"/>
</dbReference>
<evidence type="ECO:0000313" key="4">
    <source>
        <dbReference type="Proteomes" id="UP000078390"/>
    </source>
</evidence>
<dbReference type="STRING" id="999894.TDIS_0014"/>
<dbReference type="InterPro" id="IPR007161">
    <property type="entry name" value="DUF364"/>
</dbReference>
<dbReference type="Pfam" id="PF13938">
    <property type="entry name" value="DUF4213"/>
    <property type="match status" value="1"/>
</dbReference>
<dbReference type="Pfam" id="PF04016">
    <property type="entry name" value="DUF364"/>
    <property type="match status" value="1"/>
</dbReference>
<dbReference type="OrthoDB" id="9806942at2"/>
<keyword evidence="3" id="KW-0067">ATP-binding</keyword>
<comment type="caution">
    <text evidence="3">The sequence shown here is derived from an EMBL/GenBank/DDBJ whole genome shotgun (WGS) entry which is preliminary data.</text>
</comment>
<organism evidence="3 4">
    <name type="scientific">Thermosulfurimonas dismutans</name>
    <dbReference type="NCBI Taxonomy" id="999894"/>
    <lineage>
        <taxon>Bacteria</taxon>
        <taxon>Pseudomonadati</taxon>
        <taxon>Thermodesulfobacteriota</taxon>
        <taxon>Thermodesulfobacteria</taxon>
        <taxon>Thermodesulfobacteriales</taxon>
        <taxon>Thermodesulfobacteriaceae</taxon>
        <taxon>Thermosulfurimonas</taxon>
    </lineage>
</organism>
<dbReference type="Gene3D" id="3.30.390.100">
    <property type="match status" value="1"/>
</dbReference>
<proteinExistence type="predicted"/>
<protein>
    <submittedName>
        <fullName evidence="3">Molybdenum ABC transporter ATP-binding protein</fullName>
    </submittedName>
</protein>
<gene>
    <name evidence="3" type="ORF">TDIS_0014</name>
</gene>
<dbReference type="AlphaFoldDB" id="A0A179D630"/>
<name>A0A179D630_9BACT</name>
<dbReference type="Gene3D" id="3.40.50.11590">
    <property type="match status" value="1"/>
</dbReference>
<feature type="domain" description="DUF4213" evidence="2">
    <location>
        <begin position="13"/>
        <end position="91"/>
    </location>
</feature>
<evidence type="ECO:0000259" key="2">
    <source>
        <dbReference type="Pfam" id="PF13938"/>
    </source>
</evidence>
<reference evidence="3 4" key="1">
    <citation type="submission" date="2016-04" db="EMBL/GenBank/DDBJ databases">
        <title>Genome analysis of Thermosulfurimonas dismutans, the first thermophilic sulfur-disproportionating bacterium of the phylum Thermodesulfobacteria.</title>
        <authorList>
            <person name="Mardanov A.V."/>
            <person name="Beletsky A.V."/>
            <person name="Kadnikov V.V."/>
            <person name="Slobodkin A.I."/>
            <person name="Ravin N.V."/>
        </authorList>
    </citation>
    <scope>NUCLEOTIDE SEQUENCE [LARGE SCALE GENOMIC DNA]</scope>
    <source>
        <strain evidence="3 4">S95</strain>
    </source>
</reference>
<dbReference type="EMBL" id="LWLG01000001">
    <property type="protein sequence ID" value="OAQ21496.1"/>
    <property type="molecule type" value="Genomic_DNA"/>
</dbReference>
<dbReference type="Proteomes" id="UP000078390">
    <property type="component" value="Unassembled WGS sequence"/>
</dbReference>
<accession>A0A179D630</accession>
<sequence length="246" mass="27166">MTLYDRLLEVTLPLARGKVIERLCIGLGYTAVEISGGQVGLAYTLFESGCCEILPKELTFWGKPADLVLRGLLSSHSLETTIALATVNALLNNRELSFLYGDTLSVISPKPEDEVAMVGYFEPLARKLSGRVKALWIFEKGERHGPGLLSEAEMPEYLPRASLVFITSVTLINRTLEDILGQIKRAREVVLLGASTPLAPEVFRFTPVTLLSGVRVRQKERIFRLVAEAKGFPALKEGLEKVNLRV</sequence>
<evidence type="ECO:0000313" key="3">
    <source>
        <dbReference type="EMBL" id="OAQ21496.1"/>
    </source>
</evidence>
<keyword evidence="4" id="KW-1185">Reference proteome</keyword>
<keyword evidence="3" id="KW-0547">Nucleotide-binding</keyword>